<gene>
    <name evidence="3" type="ORF">PIIN_00216</name>
</gene>
<reference evidence="3 4" key="1">
    <citation type="journal article" date="2011" name="PLoS Pathog.">
        <title>Endophytic Life Strategies Decoded by Genome and Transcriptome Analyses of the Mutualistic Root Symbiont Piriformospora indica.</title>
        <authorList>
            <person name="Zuccaro A."/>
            <person name="Lahrmann U."/>
            <person name="Guldener U."/>
            <person name="Langen G."/>
            <person name="Pfiffi S."/>
            <person name="Biedenkopf D."/>
            <person name="Wong P."/>
            <person name="Samans B."/>
            <person name="Grimm C."/>
            <person name="Basiewicz M."/>
            <person name="Murat C."/>
            <person name="Martin F."/>
            <person name="Kogel K.H."/>
        </authorList>
    </citation>
    <scope>NUCLEOTIDE SEQUENCE [LARGE SCALE GENOMIC DNA]</scope>
    <source>
        <strain evidence="3 4">DSM 11827</strain>
    </source>
</reference>
<accession>G4T5D9</accession>
<dbReference type="STRING" id="1109443.G4T5D9"/>
<sequence length="265" mass="30845">MPSITQVEELSVAERDAKILRYLSLPADNEPSPSKDPIGFLKQYISILPPSLLQLCFSDVLTPLERSKIPAIRNRRLDYHSSAPAQLSFPVARNKWVTLWDEVAPAGAVLREDWRDQAKEGRRDEETWAESNFLAGKTLAGERNRLGKLLGGYEEERVGEETRAQRGERLREYRKEEGVLKREKELEGSDEEEEEMDDQDVVGGERGWNSGDNEQLRRVFERVLKERLIDGLLENFDYDAVDWDSRWDKQSRDDEERWFDEDDED</sequence>
<evidence type="ECO:0000313" key="3">
    <source>
        <dbReference type="EMBL" id="CCA66532.1"/>
    </source>
</evidence>
<protein>
    <recommendedName>
        <fullName evidence="2">CCD97-like C-terminal domain-containing protein</fullName>
    </recommendedName>
</protein>
<keyword evidence="4" id="KW-1185">Reference proteome</keyword>
<evidence type="ECO:0000256" key="1">
    <source>
        <dbReference type="SAM" id="MobiDB-lite"/>
    </source>
</evidence>
<proteinExistence type="predicted"/>
<dbReference type="eggNOG" id="ENOG502SMT9">
    <property type="taxonomic scope" value="Eukaryota"/>
</dbReference>
<dbReference type="HOGENOM" id="CLU_081903_0_0_1"/>
<dbReference type="InParanoid" id="G4T5D9"/>
<dbReference type="OMA" id="DYDAVDW"/>
<name>G4T5D9_SERID</name>
<dbReference type="Proteomes" id="UP000007148">
    <property type="component" value="Unassembled WGS sequence"/>
</dbReference>
<evidence type="ECO:0000259" key="2">
    <source>
        <dbReference type="Pfam" id="PF09747"/>
    </source>
</evidence>
<feature type="region of interest" description="Disordered" evidence="1">
    <location>
        <begin position="181"/>
        <end position="209"/>
    </location>
</feature>
<dbReference type="EMBL" id="CAFZ01000003">
    <property type="protein sequence ID" value="CCA66532.1"/>
    <property type="molecule type" value="Genomic_DNA"/>
</dbReference>
<organism evidence="3 4">
    <name type="scientific">Serendipita indica (strain DSM 11827)</name>
    <name type="common">Root endophyte fungus</name>
    <name type="synonym">Piriformospora indica</name>
    <dbReference type="NCBI Taxonomy" id="1109443"/>
    <lineage>
        <taxon>Eukaryota</taxon>
        <taxon>Fungi</taxon>
        <taxon>Dikarya</taxon>
        <taxon>Basidiomycota</taxon>
        <taxon>Agaricomycotina</taxon>
        <taxon>Agaricomycetes</taxon>
        <taxon>Sebacinales</taxon>
        <taxon>Serendipitaceae</taxon>
        <taxon>Serendipita</taxon>
    </lineage>
</organism>
<dbReference type="Pfam" id="PF09747">
    <property type="entry name" value="CCD97-like_C"/>
    <property type="match status" value="1"/>
</dbReference>
<feature type="domain" description="CCD97-like C-terminal" evidence="2">
    <location>
        <begin position="154"/>
        <end position="262"/>
    </location>
</feature>
<comment type="caution">
    <text evidence="3">The sequence shown here is derived from an EMBL/GenBank/DDBJ whole genome shotgun (WGS) entry which is preliminary data.</text>
</comment>
<evidence type="ECO:0000313" key="4">
    <source>
        <dbReference type="Proteomes" id="UP000007148"/>
    </source>
</evidence>
<feature type="compositionally biased region" description="Acidic residues" evidence="1">
    <location>
        <begin position="188"/>
        <end position="200"/>
    </location>
</feature>
<dbReference type="InterPro" id="IPR040233">
    <property type="entry name" value="CCD97-like_C"/>
</dbReference>
<dbReference type="OrthoDB" id="3345311at2759"/>
<dbReference type="AlphaFoldDB" id="G4T5D9"/>